<feature type="transmembrane region" description="Helical" evidence="7">
    <location>
        <begin position="9"/>
        <end position="31"/>
    </location>
</feature>
<accession>A0A381PVH5</accession>
<organism evidence="9">
    <name type="scientific">marine metagenome</name>
    <dbReference type="NCBI Taxonomy" id="408172"/>
    <lineage>
        <taxon>unclassified sequences</taxon>
        <taxon>metagenomes</taxon>
        <taxon>ecological metagenomes</taxon>
    </lineage>
</organism>
<evidence type="ECO:0000256" key="6">
    <source>
        <dbReference type="ARBA" id="ARBA00023136"/>
    </source>
</evidence>
<comment type="similarity">
    <text evidence="2">Belongs to the ExbB/TolQ family.</text>
</comment>
<keyword evidence="4 7" id="KW-0812">Transmembrane</keyword>
<dbReference type="EMBL" id="UINC01001079">
    <property type="protein sequence ID" value="SUZ70047.1"/>
    <property type="molecule type" value="Genomic_DNA"/>
</dbReference>
<dbReference type="InterPro" id="IPR050790">
    <property type="entry name" value="ExbB/TolQ_transport"/>
</dbReference>
<name>A0A381PVH5_9ZZZZ</name>
<reference evidence="9" key="1">
    <citation type="submission" date="2018-05" db="EMBL/GenBank/DDBJ databases">
        <authorList>
            <person name="Lanie J.A."/>
            <person name="Ng W.-L."/>
            <person name="Kazmierczak K.M."/>
            <person name="Andrzejewski T.M."/>
            <person name="Davidsen T.M."/>
            <person name="Wayne K.J."/>
            <person name="Tettelin H."/>
            <person name="Glass J.I."/>
            <person name="Rusch D."/>
            <person name="Podicherti R."/>
            <person name="Tsui H.-C.T."/>
            <person name="Winkler M.E."/>
        </authorList>
    </citation>
    <scope>NUCLEOTIDE SEQUENCE</scope>
</reference>
<dbReference type="InterPro" id="IPR002898">
    <property type="entry name" value="MotA_ExbB_proton_chnl"/>
</dbReference>
<feature type="domain" description="MotA/TolQ/ExbB proton channel" evidence="8">
    <location>
        <begin position="130"/>
        <end position="249"/>
    </location>
</feature>
<evidence type="ECO:0000256" key="3">
    <source>
        <dbReference type="ARBA" id="ARBA00022475"/>
    </source>
</evidence>
<keyword evidence="3" id="KW-1003">Cell membrane</keyword>
<feature type="transmembrane region" description="Helical" evidence="7">
    <location>
        <begin position="173"/>
        <end position="193"/>
    </location>
</feature>
<dbReference type="Pfam" id="PF01618">
    <property type="entry name" value="MotA_ExbB"/>
    <property type="match status" value="1"/>
</dbReference>
<evidence type="ECO:0000256" key="7">
    <source>
        <dbReference type="SAM" id="Phobius"/>
    </source>
</evidence>
<keyword evidence="5 7" id="KW-1133">Transmembrane helix</keyword>
<gene>
    <name evidence="9" type="ORF">METZ01_LOCUS22901</name>
</gene>
<feature type="transmembrane region" description="Helical" evidence="7">
    <location>
        <begin position="213"/>
        <end position="236"/>
    </location>
</feature>
<evidence type="ECO:0000313" key="9">
    <source>
        <dbReference type="EMBL" id="SUZ70047.1"/>
    </source>
</evidence>
<dbReference type="PANTHER" id="PTHR30625:SF11">
    <property type="entry name" value="MOTA_TOLQ_EXBB PROTON CHANNEL DOMAIN-CONTAINING PROTEIN"/>
    <property type="match status" value="1"/>
</dbReference>
<dbReference type="AlphaFoldDB" id="A0A381PVH5"/>
<comment type="subcellular location">
    <subcellularLocation>
        <location evidence="1">Cell membrane</location>
        <topology evidence="1">Multi-pass membrane protein</topology>
    </subcellularLocation>
</comment>
<protein>
    <recommendedName>
        <fullName evidence="8">MotA/TolQ/ExbB proton channel domain-containing protein</fullName>
    </recommendedName>
</protein>
<evidence type="ECO:0000256" key="5">
    <source>
        <dbReference type="ARBA" id="ARBA00022989"/>
    </source>
</evidence>
<keyword evidence="6 7" id="KW-0472">Membrane</keyword>
<dbReference type="PANTHER" id="PTHR30625">
    <property type="entry name" value="PROTEIN TOLQ"/>
    <property type="match status" value="1"/>
</dbReference>
<proteinExistence type="inferred from homology"/>
<sequence>MKRTLPFEFVYQVGALLVAILVVHSIFAAYIRPEAEAILEIREERLASGEVFTEERSLYIVLKDYEQESCFILMLWAFSIMGYKFRNALRERGTLQTEFVNVGDGMSILPEDTREYTRPIQSLAEETQDQLLPRAMMAALHRFSSTRNVQDVAEAVHSICESESDRLDSELSLVRYIAWAIPSIGFIGTVRGIGDALGQAYRAVEGDIAGVTASLGVAFNSTFVALVISIVIMFLVHQLQLIQERVVLDTQTYCDQKLIRHMQVR</sequence>
<dbReference type="GO" id="GO:0017038">
    <property type="term" value="P:protein import"/>
    <property type="evidence" value="ECO:0007669"/>
    <property type="project" value="TreeGrafter"/>
</dbReference>
<evidence type="ECO:0000256" key="4">
    <source>
        <dbReference type="ARBA" id="ARBA00022692"/>
    </source>
</evidence>
<evidence type="ECO:0000256" key="2">
    <source>
        <dbReference type="ARBA" id="ARBA00010442"/>
    </source>
</evidence>
<dbReference type="GO" id="GO:0005886">
    <property type="term" value="C:plasma membrane"/>
    <property type="evidence" value="ECO:0007669"/>
    <property type="project" value="UniProtKB-SubCell"/>
</dbReference>
<evidence type="ECO:0000256" key="1">
    <source>
        <dbReference type="ARBA" id="ARBA00004651"/>
    </source>
</evidence>
<evidence type="ECO:0000259" key="8">
    <source>
        <dbReference type="Pfam" id="PF01618"/>
    </source>
</evidence>